<dbReference type="AlphaFoldDB" id="X0C1V6"/>
<reference evidence="2 3" key="1">
    <citation type="submission" date="2011-11" db="EMBL/GenBank/DDBJ databases">
        <title>The Genome Sequence of Fusarium oxysporum PHW815.</title>
        <authorList>
            <consortium name="The Broad Institute Genome Sequencing Platform"/>
            <person name="Ma L.-J."/>
            <person name="Gale L.R."/>
            <person name="Schwartz D.C."/>
            <person name="Zhou S."/>
            <person name="Corby-Kistler H."/>
            <person name="Young S.K."/>
            <person name="Zeng Q."/>
            <person name="Gargeya S."/>
            <person name="Fitzgerald M."/>
            <person name="Haas B."/>
            <person name="Abouelleil A."/>
            <person name="Alvarado L."/>
            <person name="Arachchi H.M."/>
            <person name="Berlin A."/>
            <person name="Brown A."/>
            <person name="Chapman S.B."/>
            <person name="Chen Z."/>
            <person name="Dunbar C."/>
            <person name="Freedman E."/>
            <person name="Gearin G."/>
            <person name="Goldberg J."/>
            <person name="Griggs A."/>
            <person name="Gujja S."/>
            <person name="Heiman D."/>
            <person name="Howarth C."/>
            <person name="Larson L."/>
            <person name="Lui A."/>
            <person name="MacDonald P.J.P."/>
            <person name="Montmayeur A."/>
            <person name="Murphy C."/>
            <person name="Neiman D."/>
            <person name="Pearson M."/>
            <person name="Priest M."/>
            <person name="Roberts A."/>
            <person name="Saif S."/>
            <person name="Shea T."/>
            <person name="Shenoy N."/>
            <person name="Sisk P."/>
            <person name="Stolte C."/>
            <person name="Sykes S."/>
            <person name="Wortman J."/>
            <person name="Nusbaum C."/>
            <person name="Birren B."/>
        </authorList>
    </citation>
    <scope>NUCLEOTIDE SEQUENCE [LARGE SCALE GENOMIC DNA]</scope>
    <source>
        <strain evidence="2 3">54005</strain>
    </source>
</reference>
<organism evidence="2 3">
    <name type="scientific">Fusarium oxysporum f. sp. raphani 54005</name>
    <dbReference type="NCBI Taxonomy" id="1089458"/>
    <lineage>
        <taxon>Eukaryota</taxon>
        <taxon>Fungi</taxon>
        <taxon>Dikarya</taxon>
        <taxon>Ascomycota</taxon>
        <taxon>Pezizomycotina</taxon>
        <taxon>Sordariomycetes</taxon>
        <taxon>Hypocreomycetidae</taxon>
        <taxon>Hypocreales</taxon>
        <taxon>Nectriaceae</taxon>
        <taxon>Fusarium</taxon>
        <taxon>Fusarium oxysporum species complex</taxon>
    </lineage>
</organism>
<evidence type="ECO:0000313" key="3">
    <source>
        <dbReference type="Proteomes" id="UP000030663"/>
    </source>
</evidence>
<dbReference type="OrthoDB" id="5071337at2759"/>
<dbReference type="EMBL" id="JH658380">
    <property type="protein sequence ID" value="EXK88395.1"/>
    <property type="molecule type" value="Genomic_DNA"/>
</dbReference>
<evidence type="ECO:0000256" key="1">
    <source>
        <dbReference type="SAM" id="MobiDB-lite"/>
    </source>
</evidence>
<name>X0C1V6_FUSOX</name>
<gene>
    <name evidence="2" type="ORF">FOQG_08235</name>
</gene>
<dbReference type="HOGENOM" id="CLU_2049825_0_0_1"/>
<proteinExistence type="predicted"/>
<feature type="compositionally biased region" description="Basic and acidic residues" evidence="1">
    <location>
        <begin position="1"/>
        <end position="25"/>
    </location>
</feature>
<protein>
    <submittedName>
        <fullName evidence="2">Uncharacterized protein</fullName>
    </submittedName>
</protein>
<evidence type="ECO:0000313" key="2">
    <source>
        <dbReference type="EMBL" id="EXK88395.1"/>
    </source>
</evidence>
<sequence length="120" mass="13228">MSSEWKPDYRKEDDGAPVYDQKEEQPGPAYEDNSAEVVFEGGSDSGSGWNTDEANESLSVMCAVLTEISAMRESDETEHAKHIIRNNPVPKKQLSNMIVKSITVTVPVIIVESKKSVIIS</sequence>
<accession>X0C1V6</accession>
<dbReference type="Proteomes" id="UP000030663">
    <property type="component" value="Unassembled WGS sequence"/>
</dbReference>
<keyword evidence="3" id="KW-1185">Reference proteome</keyword>
<feature type="region of interest" description="Disordered" evidence="1">
    <location>
        <begin position="1"/>
        <end position="32"/>
    </location>
</feature>